<feature type="transmembrane region" description="Helical" evidence="1">
    <location>
        <begin position="662"/>
        <end position="681"/>
    </location>
</feature>
<feature type="transmembrane region" description="Helical" evidence="1">
    <location>
        <begin position="568"/>
        <end position="598"/>
    </location>
</feature>
<evidence type="ECO:0000313" key="2">
    <source>
        <dbReference type="EMBL" id="CAB4593050.1"/>
    </source>
</evidence>
<organism evidence="2">
    <name type="scientific">freshwater metagenome</name>
    <dbReference type="NCBI Taxonomy" id="449393"/>
    <lineage>
        <taxon>unclassified sequences</taxon>
        <taxon>metagenomes</taxon>
        <taxon>ecological metagenomes</taxon>
    </lineage>
</organism>
<sequence>MSTPEGLLAPEPDKTYPDLTVTAILVTHDGARWLPEVVAAISSQTRPANQVVVADTGSLDSSRQLITNSGLPLIELERERGFGEAVAIAVETLPEIGSKSGGDGGDGSDEWLWLLHDDCAPAPGALAALLEAVSQRPQVGIAGPKICGWNDRGYLLEVGVSIGINGARWTGLESRERDQGQHDGIRNVLSVSTAGALIRRDLFEELGGFDPHLTLFRDDVDLGWRAHVAGYSVICVTDAVVYHAEAAATERREVDVEGAPLHRPHLLDRRHAAYVLLVNAPRWILPWISLRLLFTAILRATGYLLAKLPGYALDEIAAIALNFSRLDILRKARKRRKLTRLLPSRVVRPFLAPWRDQMIIPLENLRDLVLRRTDSAPTTVITEPINDDADLMDSESEPKSLRLLIRPLPILLISLTFISLIAGRNRWGEISGGTLLQVPTSASELMRIYSDSWHAVALGTNTPALPILPLLSFLSLITFGNVSLLVTIIFLFGPVLAAGTFFAFLRDRNLSKGNSALGALLYSLNPLMITSISSGRIGTLLFIILLPLFAISARQIHNPENLRWRRIAFLSGLFALLVSLSPPFFLIGVGSMIFLILNSKWRSSIFYERLQKFGVLTFASVGALAPWSTNALMHPTKWLMESGISNEVGQPWQVLIGNPGGIGSPPIFILGIVALVGLIALRSSHGVLLGALTLISTSFSGILMAIAIHANGDSLHARVWPGASLALANFFGIFALTTMLNGLVYRLQNSNFGYRHISTAILSTVAIYSTLAISVWWLFPGSDSPTRAGNLQIIPPFVAAATAGEERSRTLILQSQQTDLGTSVSYALLRERDLYFGEMDLMYKEDPIISKIVSEIVDGAGEYPSEQLANYGVRYIFLNEPVDKEVARKIDGVGGLVRLSATKDGVLWKIAGNSARVKFIGADAEPIALASNRISANFKIPKAGEVLLAERFSDGWRLVVDGQFVKAEKTGDGLTKFTVEAPGDALLIHDGPLQRAGISLQLLTIGLIIFFALPRGRKRSELSDVELAR</sequence>
<dbReference type="Pfam" id="PF13641">
    <property type="entry name" value="Glyco_tranf_2_3"/>
    <property type="match status" value="1"/>
</dbReference>
<feature type="transmembrane region" description="Helical" evidence="1">
    <location>
        <begin position="537"/>
        <end position="556"/>
    </location>
</feature>
<dbReference type="InterPro" id="IPR029044">
    <property type="entry name" value="Nucleotide-diphossugar_trans"/>
</dbReference>
<dbReference type="InterPro" id="IPR050834">
    <property type="entry name" value="Glycosyltransf_2"/>
</dbReference>
<feature type="transmembrane region" description="Helical" evidence="1">
    <location>
        <begin position="996"/>
        <end position="1013"/>
    </location>
</feature>
<name>A0A6J6FXG3_9ZZZZ</name>
<evidence type="ECO:0000256" key="1">
    <source>
        <dbReference type="SAM" id="Phobius"/>
    </source>
</evidence>
<gene>
    <name evidence="2" type="ORF">UFOPK1811_00288</name>
</gene>
<dbReference type="Gene3D" id="3.90.550.10">
    <property type="entry name" value="Spore Coat Polysaccharide Biosynthesis Protein SpsA, Chain A"/>
    <property type="match status" value="1"/>
</dbReference>
<keyword evidence="1" id="KW-1133">Transmembrane helix</keyword>
<keyword evidence="1" id="KW-0472">Membrane</keyword>
<keyword evidence="1" id="KW-0812">Transmembrane</keyword>
<feature type="transmembrane region" description="Helical" evidence="1">
    <location>
        <begin position="722"/>
        <end position="745"/>
    </location>
</feature>
<dbReference type="PANTHER" id="PTHR43685">
    <property type="entry name" value="GLYCOSYLTRANSFERASE"/>
    <property type="match status" value="1"/>
</dbReference>
<feature type="transmembrane region" description="Helical" evidence="1">
    <location>
        <begin position="688"/>
        <end position="710"/>
    </location>
</feature>
<dbReference type="AlphaFoldDB" id="A0A6J6FXG3"/>
<dbReference type="SUPFAM" id="SSF53448">
    <property type="entry name" value="Nucleotide-diphospho-sugar transferases"/>
    <property type="match status" value="1"/>
</dbReference>
<proteinExistence type="predicted"/>
<accession>A0A6J6FXG3</accession>
<reference evidence="2" key="1">
    <citation type="submission" date="2020-05" db="EMBL/GenBank/DDBJ databases">
        <authorList>
            <person name="Chiriac C."/>
            <person name="Salcher M."/>
            <person name="Ghai R."/>
            <person name="Kavagutti S V."/>
        </authorList>
    </citation>
    <scope>NUCLEOTIDE SEQUENCE</scope>
</reference>
<feature type="transmembrane region" description="Helical" evidence="1">
    <location>
        <begin position="455"/>
        <end position="477"/>
    </location>
</feature>
<protein>
    <submittedName>
        <fullName evidence="2">Unannotated protein</fullName>
    </submittedName>
</protein>
<feature type="transmembrane region" description="Helical" evidence="1">
    <location>
        <begin position="757"/>
        <end position="779"/>
    </location>
</feature>
<dbReference type="PANTHER" id="PTHR43685:SF3">
    <property type="entry name" value="SLR2126 PROTEIN"/>
    <property type="match status" value="1"/>
</dbReference>
<dbReference type="EMBL" id="CAEZUJ010000007">
    <property type="protein sequence ID" value="CAB4593050.1"/>
    <property type="molecule type" value="Genomic_DNA"/>
</dbReference>
<feature type="transmembrane region" description="Helical" evidence="1">
    <location>
        <begin position="483"/>
        <end position="505"/>
    </location>
</feature>